<gene>
    <name evidence="6" type="ORF">M9Y10_038917</name>
</gene>
<reference evidence="6 7" key="1">
    <citation type="submission" date="2024-04" db="EMBL/GenBank/DDBJ databases">
        <title>Tritrichomonas musculus Genome.</title>
        <authorList>
            <person name="Alves-Ferreira E."/>
            <person name="Grigg M."/>
            <person name="Lorenzi H."/>
            <person name="Galac M."/>
        </authorList>
    </citation>
    <scope>NUCLEOTIDE SEQUENCE [LARGE SCALE GENOMIC DNA]</scope>
    <source>
        <strain evidence="6 7">EAF2021</strain>
    </source>
</reference>
<keyword evidence="2" id="KW-0811">Translocation</keyword>
<dbReference type="InterPro" id="IPR027417">
    <property type="entry name" value="P-loop_NTPase"/>
</dbReference>
<feature type="compositionally biased region" description="Polar residues" evidence="4">
    <location>
        <begin position="640"/>
        <end position="652"/>
    </location>
</feature>
<feature type="compositionally biased region" description="Acidic residues" evidence="4">
    <location>
        <begin position="539"/>
        <end position="553"/>
    </location>
</feature>
<feature type="region of interest" description="Disordered" evidence="4">
    <location>
        <begin position="518"/>
        <end position="561"/>
    </location>
</feature>
<keyword evidence="1" id="KW-0653">Protein transport</keyword>
<evidence type="ECO:0000256" key="1">
    <source>
        <dbReference type="ARBA" id="ARBA00022927"/>
    </source>
</evidence>
<comment type="caution">
    <text evidence="6">The sequence shown here is derived from an EMBL/GenBank/DDBJ whole genome shotgun (WGS) entry which is preliminary data.</text>
</comment>
<feature type="domain" description="SecA family profile" evidence="5">
    <location>
        <begin position="475"/>
        <end position="875"/>
    </location>
</feature>
<feature type="coiled-coil region" evidence="3">
    <location>
        <begin position="459"/>
        <end position="506"/>
    </location>
</feature>
<dbReference type="Proteomes" id="UP001470230">
    <property type="component" value="Unassembled WGS sequence"/>
</dbReference>
<dbReference type="EMBL" id="JAPFFF010000006">
    <property type="protein sequence ID" value="KAK8887858.1"/>
    <property type="molecule type" value="Genomic_DNA"/>
</dbReference>
<dbReference type="PROSITE" id="PS51196">
    <property type="entry name" value="SECA_MOTOR_DEAD"/>
    <property type="match status" value="1"/>
</dbReference>
<dbReference type="Pfam" id="PF07517">
    <property type="entry name" value="SecA_DEAD"/>
    <property type="match status" value="1"/>
</dbReference>
<accession>A0ABR2K9R3</accession>
<organism evidence="6 7">
    <name type="scientific">Tritrichomonas musculus</name>
    <dbReference type="NCBI Taxonomy" id="1915356"/>
    <lineage>
        <taxon>Eukaryota</taxon>
        <taxon>Metamonada</taxon>
        <taxon>Parabasalia</taxon>
        <taxon>Tritrichomonadida</taxon>
        <taxon>Tritrichomonadidae</taxon>
        <taxon>Tritrichomonas</taxon>
    </lineage>
</organism>
<evidence type="ECO:0000256" key="4">
    <source>
        <dbReference type="SAM" id="MobiDB-lite"/>
    </source>
</evidence>
<evidence type="ECO:0000313" key="6">
    <source>
        <dbReference type="EMBL" id="KAK8887858.1"/>
    </source>
</evidence>
<feature type="compositionally biased region" description="Basic and acidic residues" evidence="4">
    <location>
        <begin position="518"/>
        <end position="538"/>
    </location>
</feature>
<feature type="region of interest" description="Disordered" evidence="4">
    <location>
        <begin position="640"/>
        <end position="659"/>
    </location>
</feature>
<protein>
    <recommendedName>
        <fullName evidence="5">SecA family profile domain-containing protein</fullName>
    </recommendedName>
</protein>
<sequence>MPILDPSLQCSLLTNYAKNANETKNGIRFFIKYLLDASRCSNQNESNIETSILFKKDLKKSISFINEEFGSNFTLEKDFNNQNIINCYQYLYDNSLLYLRNKKNLNLKGNYQIYNDKFRTKFFQPEVFYPKLHAWFFSDTPIAVLCINSDEFEKDMNLIKIFNIIKLEVDLMAAAGLTLVFCANISTDTIPFIFEMIYDNQFSEIHFNFFNKDDSSCANNDELISEIYSRLMKLSSYVYIYSQFVFLKNIDDFPRVNAFILVKPPQESFSEISISQSQPFDYFRSGFRLRILRIRVANIPIYNTNNCYTSLAPYEIADFNIVYIRVSDFLHWKRDRIKILYVKENEKYQHIEKYVDFNDVHNINPSLFVKDTFLLADVKEKEYKKIERIQKHINKKVKKKESSNFKKQLNLAFNDKAKITKNIEYVGYAYSYFIKNKVDDFAIHKSQIYSAYQACKSFISKQKMMIKNIELEKKQEKKEIEELNMEEEKEKEGEKDQDELVKLRKNIEKKVSDELMKKQGKLKNEDEIEKEKEKPEDTEKSDDDDNPNEDATTDDQNKQEETIRIKRKGVVYQIETGEGKSCIICLIAAVLALMKKTVHIASSNIKLANRDYMNSFEFFKQLGLKSAVLLHQNELPYNSELLSQNKKTNSNPDQDDDEDDEQYIKFQNSIKNFDFTKFDIKNVFKGNMDEYIEANTQDNNSAIKNLYTEEFYKDELFKNSSKMNFSVCGVSDDNKITKGKANVIFSTFVNFECFYLKMMEMCPGYVKEYFANCCLLIDEADSILIDEITNGTIISRDVKSNINEILKFVYEQERNNKDVHATYQKIKELWPKCCDITENHVKRMYDDIKLVHTDEFSDGKKYSIEPISTKKRSLI</sequence>
<keyword evidence="3" id="KW-0175">Coiled coil</keyword>
<keyword evidence="7" id="KW-1185">Reference proteome</keyword>
<proteinExistence type="predicted"/>
<dbReference type="InterPro" id="IPR014018">
    <property type="entry name" value="SecA_motor_DEAD"/>
</dbReference>
<dbReference type="PANTHER" id="PTHR30612:SF0">
    <property type="entry name" value="CHLOROPLAST PROTEIN-TRANSPORTING ATPASE"/>
    <property type="match status" value="1"/>
</dbReference>
<name>A0ABR2K9R3_9EUKA</name>
<dbReference type="Gene3D" id="3.40.50.300">
    <property type="entry name" value="P-loop containing nucleotide triphosphate hydrolases"/>
    <property type="match status" value="1"/>
</dbReference>
<evidence type="ECO:0000259" key="5">
    <source>
        <dbReference type="PROSITE" id="PS51196"/>
    </source>
</evidence>
<evidence type="ECO:0000313" key="7">
    <source>
        <dbReference type="Proteomes" id="UP001470230"/>
    </source>
</evidence>
<keyword evidence="1" id="KW-0813">Transport</keyword>
<dbReference type="SUPFAM" id="SSF52540">
    <property type="entry name" value="P-loop containing nucleoside triphosphate hydrolases"/>
    <property type="match status" value="1"/>
</dbReference>
<dbReference type="InterPro" id="IPR011115">
    <property type="entry name" value="SecA_DEAD"/>
</dbReference>
<dbReference type="PANTHER" id="PTHR30612">
    <property type="entry name" value="SECA INNER MEMBRANE COMPONENT OF SEC PROTEIN SECRETION SYSTEM"/>
    <property type="match status" value="1"/>
</dbReference>
<dbReference type="InterPro" id="IPR000185">
    <property type="entry name" value="SecA"/>
</dbReference>
<evidence type="ECO:0000256" key="2">
    <source>
        <dbReference type="ARBA" id="ARBA00023010"/>
    </source>
</evidence>
<evidence type="ECO:0000256" key="3">
    <source>
        <dbReference type="SAM" id="Coils"/>
    </source>
</evidence>